<dbReference type="Gene3D" id="3.40.50.2300">
    <property type="match status" value="2"/>
</dbReference>
<feature type="site" description="Crucial to convey clamshell closure to channel opening" evidence="14">
    <location>
        <position position="672"/>
    </location>
</feature>
<evidence type="ECO:0000256" key="13">
    <source>
        <dbReference type="PIRSR" id="PIRSR601508-1"/>
    </source>
</evidence>
<protein>
    <submittedName>
        <fullName evidence="21">Glutamate receptor ionotropic, kainate 5</fullName>
    </submittedName>
</protein>
<dbReference type="FunFam" id="1.10.287.70:FF:000080">
    <property type="entry name" value="Glutamate receptor ionotropic, kainate"/>
    <property type="match status" value="1"/>
</dbReference>
<dbReference type="AlphaFoldDB" id="A0A6P3XSS7"/>
<keyword evidence="4" id="KW-1003">Cell membrane</keyword>
<feature type="chain" id="PRO_5028410531" evidence="17">
    <location>
        <begin position="25"/>
        <end position="935"/>
    </location>
</feature>
<sequence length="935" mass="105830">MAFGGRVVGICLLHVLSAVFTVHGVEDMSGDKQKPQTQSRPVNLFIINGVKNEIANASVTNALKTLREKFPSYLGRVSTVQINETDVGEIMDNICQTWSSAISQGGSTVPDLVLDVSTAGVSAEVASSITASFGLPTLSAQYGQENDIQYWRNLDVDQRNYLIQVMPPADLVPEAIRQLAILLNITNAAIIFDKNFVMNHKYKSLLLNVPTRHVINEMEASIDASRLQLMGLRDLDVVNYFLLGDGDSVNVVLDSGESLSFTGSKYGWFVLSLDDEMWPSCSCENITVLFLKPQPPAAADDKNQAEFAARASLPRPLLSSAFYYDLTLLGVRAMKSALDSGEWPLEPHHIDCDSYNGTNRPTRGLDLLSKLVAISKDMTPTYAGITWGTKNGEHHATFTMNMYMTNIEREKLVSKVESGVWHAGIESPLQVTNEGMMNNTAVTSYRVITLQHPPFVMYNNETNQWYGFCIDLLDAIRETVPFEYEIREAEDQSYGALSENGSWNGMIRELIEKRSDIALGSLWVMAEREKVVDFTVPYYDLVGLTIMMQKTKTSTSLFKFLTVLENEVWLCILAAYFFTSFLMWVFDRWSPYSYQNNREKYKDDEEKREFNLRECFWFCMTSLTPQGGGEAPKNLSGRLVAATWWLFGFIIIASYTANLAAFLTVSRLEIPIETLEDLSKQYKIQYAPTLNSPAFTYFRRMADIEARFYEIWKDMSLNDSLSDVERAKLAVWDYPVSDKYTKMFQAMKEAGFPADINDALKRIRREGSYANNEFAYIGDASTIKYLSMTNCDLAQVGEEFSRKPYAIAVQQGSALKDQFNNAILILLNKRRLEKLKDKWWKYNPEKKNCDLENDQSDGISIHNIGGVFLVIFVGIVFACFTLAIEYWYYRHRSKVSDLQKSASPKTKIMKAVKPIRLNLHPAPTHGVQPSQRSRF</sequence>
<feature type="transmembrane region" description="Helical" evidence="16">
    <location>
        <begin position="642"/>
        <end position="663"/>
    </location>
</feature>
<organism evidence="20 21">
    <name type="scientific">Dinoponera quadriceps</name>
    <name type="common">South American ant</name>
    <dbReference type="NCBI Taxonomy" id="609295"/>
    <lineage>
        <taxon>Eukaryota</taxon>
        <taxon>Metazoa</taxon>
        <taxon>Ecdysozoa</taxon>
        <taxon>Arthropoda</taxon>
        <taxon>Hexapoda</taxon>
        <taxon>Insecta</taxon>
        <taxon>Pterygota</taxon>
        <taxon>Neoptera</taxon>
        <taxon>Endopterygota</taxon>
        <taxon>Hymenoptera</taxon>
        <taxon>Apocrita</taxon>
        <taxon>Aculeata</taxon>
        <taxon>Formicoidea</taxon>
        <taxon>Formicidae</taxon>
        <taxon>Ponerinae</taxon>
        <taxon>Ponerini</taxon>
        <taxon>Dinoponera</taxon>
    </lineage>
</organism>
<dbReference type="InterPro" id="IPR028082">
    <property type="entry name" value="Peripla_BP_I"/>
</dbReference>
<feature type="disulfide bond" evidence="15">
    <location>
        <begin position="95"/>
        <end position="352"/>
    </location>
</feature>
<feature type="binding site" evidence="13">
    <location>
        <position position="779"/>
    </location>
    <ligand>
        <name>L-glutamate</name>
        <dbReference type="ChEBI" id="CHEBI:29985"/>
    </ligand>
</feature>
<feature type="site" description="Interaction with the cone snail toxin Con-ikot-ikot" evidence="14">
    <location>
        <position position="699"/>
    </location>
</feature>
<evidence type="ECO:0000256" key="3">
    <source>
        <dbReference type="ARBA" id="ARBA00022448"/>
    </source>
</evidence>
<keyword evidence="3" id="KW-0813">Transport</keyword>
<dbReference type="Gene3D" id="3.40.190.10">
    <property type="entry name" value="Periplasmic binding protein-like II"/>
    <property type="match status" value="4"/>
</dbReference>
<dbReference type="Proteomes" id="UP000515204">
    <property type="component" value="Unplaced"/>
</dbReference>
<comment type="subcellular location">
    <subcellularLocation>
        <location evidence="1">Cell membrane</location>
        <topology evidence="1">Multi-pass membrane protein</topology>
    </subcellularLocation>
</comment>
<gene>
    <name evidence="21" type="primary">LOC106747756</name>
</gene>
<evidence type="ECO:0000256" key="4">
    <source>
        <dbReference type="ARBA" id="ARBA00022475"/>
    </source>
</evidence>
<evidence type="ECO:0000256" key="6">
    <source>
        <dbReference type="ARBA" id="ARBA00022989"/>
    </source>
</evidence>
<evidence type="ECO:0000313" key="20">
    <source>
        <dbReference type="Proteomes" id="UP000515204"/>
    </source>
</evidence>
<keyword evidence="11" id="KW-1071">Ligand-gated ion channel</keyword>
<evidence type="ECO:0000256" key="15">
    <source>
        <dbReference type="PIRSR" id="PIRSR601508-3"/>
    </source>
</evidence>
<dbReference type="FunFam" id="3.40.190.10:FF:000024">
    <property type="entry name" value="Glutamate receptor, ionotropic, delta 1"/>
    <property type="match status" value="1"/>
</dbReference>
<dbReference type="InterPro" id="IPR001508">
    <property type="entry name" value="Iono_Glu_rcpt_met"/>
</dbReference>
<keyword evidence="10" id="KW-0325">Glycoprotein</keyword>
<dbReference type="CTD" id="33683"/>
<proteinExistence type="inferred from homology"/>
<keyword evidence="6 16" id="KW-1133">Transmembrane helix</keyword>
<evidence type="ECO:0000256" key="12">
    <source>
        <dbReference type="ARBA" id="ARBA00023303"/>
    </source>
</evidence>
<feature type="transmembrane region" description="Helical" evidence="16">
    <location>
        <begin position="567"/>
        <end position="586"/>
    </location>
</feature>
<feature type="transmembrane region" description="Helical" evidence="16">
    <location>
        <begin position="864"/>
        <end position="889"/>
    </location>
</feature>
<dbReference type="SMART" id="SM00079">
    <property type="entry name" value="PBPe"/>
    <property type="match status" value="1"/>
</dbReference>
<evidence type="ECO:0000256" key="2">
    <source>
        <dbReference type="ARBA" id="ARBA00008685"/>
    </source>
</evidence>
<evidence type="ECO:0000259" key="18">
    <source>
        <dbReference type="SMART" id="SM00079"/>
    </source>
</evidence>
<dbReference type="InterPro" id="IPR015683">
    <property type="entry name" value="Ionotropic_Glu_rcpt"/>
</dbReference>
<dbReference type="InterPro" id="IPR001320">
    <property type="entry name" value="Iontro_rcpt_C"/>
</dbReference>
<dbReference type="PRINTS" id="PR00177">
    <property type="entry name" value="NMDARECEPTOR"/>
</dbReference>
<evidence type="ECO:0000259" key="19">
    <source>
        <dbReference type="SMART" id="SM00918"/>
    </source>
</evidence>
<feature type="signal peptide" evidence="17">
    <location>
        <begin position="1"/>
        <end position="24"/>
    </location>
</feature>
<dbReference type="Gene3D" id="1.10.287.70">
    <property type="match status" value="1"/>
</dbReference>
<evidence type="ECO:0000256" key="5">
    <source>
        <dbReference type="ARBA" id="ARBA00022692"/>
    </source>
</evidence>
<reference evidence="21" key="1">
    <citation type="submission" date="2025-08" db="UniProtKB">
        <authorList>
            <consortium name="RefSeq"/>
        </authorList>
    </citation>
    <scope>IDENTIFICATION</scope>
</reference>
<feature type="domain" description="Ionotropic glutamate receptor L-glutamate and glycine-binding" evidence="19">
    <location>
        <begin position="454"/>
        <end position="512"/>
    </location>
</feature>
<feature type="disulfide bond" evidence="15">
    <location>
        <begin position="791"/>
        <end position="849"/>
    </location>
</feature>
<keyword evidence="17" id="KW-0732">Signal</keyword>
<feature type="domain" description="Ionotropic glutamate receptor C-terminal" evidence="18">
    <location>
        <begin position="444"/>
        <end position="842"/>
    </location>
</feature>
<name>A0A6P3XSS7_DINQU</name>
<dbReference type="PANTHER" id="PTHR18966">
    <property type="entry name" value="IONOTROPIC GLUTAMATE RECEPTOR"/>
    <property type="match status" value="1"/>
</dbReference>
<dbReference type="OrthoDB" id="5984008at2759"/>
<dbReference type="GO" id="GO:0005886">
    <property type="term" value="C:plasma membrane"/>
    <property type="evidence" value="ECO:0007669"/>
    <property type="project" value="UniProtKB-SubCell"/>
</dbReference>
<evidence type="ECO:0000256" key="1">
    <source>
        <dbReference type="ARBA" id="ARBA00004651"/>
    </source>
</evidence>
<dbReference type="FunFam" id="3.40.190.10:FF:000160">
    <property type="entry name" value="GLutamate Receptor family (AMPA)"/>
    <property type="match status" value="1"/>
</dbReference>
<dbReference type="SUPFAM" id="SSF81324">
    <property type="entry name" value="Voltage-gated potassium channels"/>
    <property type="match status" value="1"/>
</dbReference>
<dbReference type="KEGG" id="dqu:106747756"/>
<evidence type="ECO:0000256" key="16">
    <source>
        <dbReference type="SAM" id="Phobius"/>
    </source>
</evidence>
<dbReference type="Pfam" id="PF00060">
    <property type="entry name" value="Lig_chan"/>
    <property type="match status" value="1"/>
</dbReference>
<dbReference type="SUPFAM" id="SSF53822">
    <property type="entry name" value="Periplasmic binding protein-like I"/>
    <property type="match status" value="1"/>
</dbReference>
<evidence type="ECO:0000256" key="17">
    <source>
        <dbReference type="SAM" id="SignalP"/>
    </source>
</evidence>
<keyword evidence="7" id="KW-0406">Ion transport</keyword>
<keyword evidence="12" id="KW-0407">Ion channel</keyword>
<keyword evidence="15" id="KW-1015">Disulfide bond</keyword>
<feature type="binding site" evidence="13">
    <location>
        <position position="528"/>
    </location>
    <ligand>
        <name>L-glutamate</name>
        <dbReference type="ChEBI" id="CHEBI:29985"/>
    </ligand>
</feature>
<dbReference type="CDD" id="cd13717">
    <property type="entry name" value="PBP2_iGluR_putative"/>
    <property type="match status" value="1"/>
</dbReference>
<dbReference type="Pfam" id="PF10613">
    <property type="entry name" value="Lig_chan-Glu_bd"/>
    <property type="match status" value="1"/>
</dbReference>
<evidence type="ECO:0000256" key="9">
    <source>
        <dbReference type="ARBA" id="ARBA00023170"/>
    </source>
</evidence>
<comment type="similarity">
    <text evidence="2">Belongs to the glutamate-gated ion channel (TC 1.A.10.1) family.</text>
</comment>
<dbReference type="GO" id="GO:0038023">
    <property type="term" value="F:signaling receptor activity"/>
    <property type="evidence" value="ECO:0007669"/>
    <property type="project" value="InterPro"/>
</dbReference>
<keyword evidence="5 16" id="KW-0812">Transmembrane</keyword>
<evidence type="ECO:0000256" key="14">
    <source>
        <dbReference type="PIRSR" id="PIRSR601508-2"/>
    </source>
</evidence>
<dbReference type="GO" id="GO:0015276">
    <property type="term" value="F:ligand-gated monoatomic ion channel activity"/>
    <property type="evidence" value="ECO:0007669"/>
    <property type="project" value="InterPro"/>
</dbReference>
<dbReference type="SMART" id="SM00918">
    <property type="entry name" value="Lig_chan-Glu_bd"/>
    <property type="match status" value="1"/>
</dbReference>
<accession>A0A6P3XSS7</accession>
<keyword evidence="20" id="KW-1185">Reference proteome</keyword>
<evidence type="ECO:0000256" key="11">
    <source>
        <dbReference type="ARBA" id="ARBA00023286"/>
    </source>
</evidence>
<dbReference type="RefSeq" id="XP_014481114.1">
    <property type="nucleotide sequence ID" value="XM_014625628.1"/>
</dbReference>
<dbReference type="GeneID" id="106747756"/>
<dbReference type="SUPFAM" id="SSF53850">
    <property type="entry name" value="Periplasmic binding protein-like II"/>
    <property type="match status" value="1"/>
</dbReference>
<evidence type="ECO:0000256" key="7">
    <source>
        <dbReference type="ARBA" id="ARBA00023065"/>
    </source>
</evidence>
<evidence type="ECO:0000256" key="10">
    <source>
        <dbReference type="ARBA" id="ARBA00023180"/>
    </source>
</evidence>
<evidence type="ECO:0000256" key="8">
    <source>
        <dbReference type="ARBA" id="ARBA00023136"/>
    </source>
</evidence>
<keyword evidence="8 16" id="KW-0472">Membrane</keyword>
<evidence type="ECO:0000313" key="21">
    <source>
        <dbReference type="RefSeq" id="XP_014481114.1"/>
    </source>
</evidence>
<dbReference type="InterPro" id="IPR019594">
    <property type="entry name" value="Glu/Gly-bd"/>
</dbReference>
<keyword evidence="9 21" id="KW-0675">Receptor</keyword>